<evidence type="ECO:0000256" key="14">
    <source>
        <dbReference type="SAM" id="Phobius"/>
    </source>
</evidence>
<proteinExistence type="inferred from homology"/>
<sequence length="168" mass="18969">VFLLTKRLLFFYGFLATVFLMLYVLYAQYVLGLEPCPLCILQRIAVIILGMIFLCITLLPPKTTGTKLTASIFIIIFSFAGVSVAGRHIWLQHLPPDQIPGCGGDLAYMISNFPLFEVFGMVFSGSGECAEINWSFLSLSMPAWALIWFIFFALYGTWAIYQTRYNGY</sequence>
<evidence type="ECO:0000256" key="2">
    <source>
        <dbReference type="ARBA" id="ARBA00008823"/>
    </source>
</evidence>
<evidence type="ECO:0000256" key="10">
    <source>
        <dbReference type="ARBA" id="ARBA00023136"/>
    </source>
</evidence>
<dbReference type="Gene3D" id="1.20.1550.10">
    <property type="entry name" value="DsbB-like"/>
    <property type="match status" value="1"/>
</dbReference>
<evidence type="ECO:0000256" key="7">
    <source>
        <dbReference type="ARBA" id="ARBA00022982"/>
    </source>
</evidence>
<keyword evidence="4" id="KW-1003">Cell membrane</keyword>
<feature type="transmembrane region" description="Helical" evidence="14">
    <location>
        <begin position="143"/>
        <end position="161"/>
    </location>
</feature>
<organism evidence="15">
    <name type="scientific">marine metagenome</name>
    <dbReference type="NCBI Taxonomy" id="408172"/>
    <lineage>
        <taxon>unclassified sequences</taxon>
        <taxon>metagenomes</taxon>
        <taxon>ecological metagenomes</taxon>
    </lineage>
</organism>
<dbReference type="AlphaFoldDB" id="A0A382CLD7"/>
<dbReference type="GO" id="GO:0005886">
    <property type="term" value="C:plasma membrane"/>
    <property type="evidence" value="ECO:0007669"/>
    <property type="project" value="UniProtKB-SubCell"/>
</dbReference>
<dbReference type="Pfam" id="PF02600">
    <property type="entry name" value="DsbB"/>
    <property type="match status" value="1"/>
</dbReference>
<dbReference type="GO" id="GO:0006457">
    <property type="term" value="P:protein folding"/>
    <property type="evidence" value="ECO:0007669"/>
    <property type="project" value="InterPro"/>
</dbReference>
<comment type="similarity">
    <text evidence="2">Belongs to the DsbB family.</text>
</comment>
<dbReference type="EMBL" id="UINC01034760">
    <property type="protein sequence ID" value="SVB26107.1"/>
    <property type="molecule type" value="Genomic_DNA"/>
</dbReference>
<dbReference type="PANTHER" id="PTHR36570:SF3">
    <property type="entry name" value="DISULFIDE BOND FORMATION PROTEIN B"/>
    <property type="match status" value="1"/>
</dbReference>
<comment type="subcellular location">
    <subcellularLocation>
        <location evidence="1">Cell inner membrane</location>
        <topology evidence="1">Multi-pass membrane protein</topology>
    </subcellularLocation>
</comment>
<keyword evidence="8 14" id="KW-1133">Transmembrane helix</keyword>
<evidence type="ECO:0000313" key="15">
    <source>
        <dbReference type="EMBL" id="SVB26107.1"/>
    </source>
</evidence>
<reference evidence="15" key="1">
    <citation type="submission" date="2018-05" db="EMBL/GenBank/DDBJ databases">
        <authorList>
            <person name="Lanie J.A."/>
            <person name="Ng W.-L."/>
            <person name="Kazmierczak K.M."/>
            <person name="Andrzejewski T.M."/>
            <person name="Davidsen T.M."/>
            <person name="Wayne K.J."/>
            <person name="Tettelin H."/>
            <person name="Glass J.I."/>
            <person name="Rusch D."/>
            <person name="Podicherti R."/>
            <person name="Tsui H.-C.T."/>
            <person name="Winkler M.E."/>
        </authorList>
    </citation>
    <scope>NUCLEOTIDE SEQUENCE</scope>
</reference>
<keyword evidence="9" id="KW-0560">Oxidoreductase</keyword>
<dbReference type="InterPro" id="IPR003752">
    <property type="entry name" value="DiS_bond_form_DsbB/BdbC"/>
</dbReference>
<feature type="transmembrane region" description="Helical" evidence="14">
    <location>
        <begin position="40"/>
        <end position="59"/>
    </location>
</feature>
<evidence type="ECO:0000256" key="5">
    <source>
        <dbReference type="ARBA" id="ARBA00022519"/>
    </source>
</evidence>
<evidence type="ECO:0000256" key="1">
    <source>
        <dbReference type="ARBA" id="ARBA00004429"/>
    </source>
</evidence>
<keyword evidence="11" id="KW-1015">Disulfide bond</keyword>
<evidence type="ECO:0000256" key="12">
    <source>
        <dbReference type="ARBA" id="ARBA00023186"/>
    </source>
</evidence>
<dbReference type="PANTHER" id="PTHR36570">
    <property type="entry name" value="DISULFIDE BOND FORMATION PROTEIN B"/>
    <property type="match status" value="1"/>
</dbReference>
<dbReference type="SUPFAM" id="SSF158442">
    <property type="entry name" value="DsbB-like"/>
    <property type="match status" value="1"/>
</dbReference>
<keyword evidence="3" id="KW-0813">Transport</keyword>
<evidence type="ECO:0000256" key="8">
    <source>
        <dbReference type="ARBA" id="ARBA00022989"/>
    </source>
</evidence>
<keyword evidence="7" id="KW-0249">Electron transport</keyword>
<evidence type="ECO:0000256" key="11">
    <source>
        <dbReference type="ARBA" id="ARBA00023157"/>
    </source>
</evidence>
<keyword evidence="5" id="KW-0997">Cell inner membrane</keyword>
<evidence type="ECO:0000256" key="3">
    <source>
        <dbReference type="ARBA" id="ARBA00022448"/>
    </source>
</evidence>
<evidence type="ECO:0008006" key="16">
    <source>
        <dbReference type="Google" id="ProtNLM"/>
    </source>
</evidence>
<name>A0A382CLD7_9ZZZZ</name>
<dbReference type="HAMAP" id="MF_00286">
    <property type="entry name" value="DsbB"/>
    <property type="match status" value="1"/>
</dbReference>
<evidence type="ECO:0000256" key="6">
    <source>
        <dbReference type="ARBA" id="ARBA00022692"/>
    </source>
</evidence>
<accession>A0A382CLD7</accession>
<feature type="transmembrane region" description="Helical" evidence="14">
    <location>
        <begin position="9"/>
        <end position="28"/>
    </location>
</feature>
<feature type="non-terminal residue" evidence="15">
    <location>
        <position position="1"/>
    </location>
</feature>
<evidence type="ECO:0000256" key="4">
    <source>
        <dbReference type="ARBA" id="ARBA00022475"/>
    </source>
</evidence>
<protein>
    <recommendedName>
        <fullName evidence="16">Disulfide bond formation protein B</fullName>
    </recommendedName>
</protein>
<gene>
    <name evidence="15" type="ORF">METZ01_LOCUS178961</name>
</gene>
<keyword evidence="10 14" id="KW-0472">Membrane</keyword>
<dbReference type="InterPro" id="IPR050183">
    <property type="entry name" value="DsbB"/>
</dbReference>
<dbReference type="InterPro" id="IPR023380">
    <property type="entry name" value="DsbB-like_sf"/>
</dbReference>
<feature type="transmembrane region" description="Helical" evidence="14">
    <location>
        <begin position="71"/>
        <end position="90"/>
    </location>
</feature>
<keyword evidence="6 14" id="KW-0812">Transmembrane</keyword>
<dbReference type="GO" id="GO:0015035">
    <property type="term" value="F:protein-disulfide reductase activity"/>
    <property type="evidence" value="ECO:0007669"/>
    <property type="project" value="InterPro"/>
</dbReference>
<keyword evidence="13" id="KW-0676">Redox-active center</keyword>
<keyword evidence="12" id="KW-0143">Chaperone</keyword>
<evidence type="ECO:0000256" key="9">
    <source>
        <dbReference type="ARBA" id="ARBA00023002"/>
    </source>
</evidence>
<evidence type="ECO:0000256" key="13">
    <source>
        <dbReference type="ARBA" id="ARBA00023284"/>
    </source>
</evidence>
<dbReference type="InterPro" id="IPR022920">
    <property type="entry name" value="Disulphide_bond_form_DsbB"/>
</dbReference>